<proteinExistence type="predicted"/>
<dbReference type="SUPFAM" id="SSF56112">
    <property type="entry name" value="Protein kinase-like (PK-like)"/>
    <property type="match status" value="1"/>
</dbReference>
<dbReference type="InterPro" id="IPR015897">
    <property type="entry name" value="CHK_kinase-like"/>
</dbReference>
<dbReference type="PANTHER" id="PTHR11012">
    <property type="entry name" value="PROTEIN KINASE-LIKE DOMAIN-CONTAINING"/>
    <property type="match status" value="1"/>
</dbReference>
<dbReference type="Proteomes" id="UP000193964">
    <property type="component" value="Unassembled WGS sequence"/>
</dbReference>
<organism evidence="2 3">
    <name type="scientific">Mycolicibacterium wolinskyi</name>
    <dbReference type="NCBI Taxonomy" id="59750"/>
    <lineage>
        <taxon>Bacteria</taxon>
        <taxon>Bacillati</taxon>
        <taxon>Actinomycetota</taxon>
        <taxon>Actinomycetes</taxon>
        <taxon>Mycobacteriales</taxon>
        <taxon>Mycobacteriaceae</taxon>
        <taxon>Mycolicibacterium</taxon>
    </lineage>
</organism>
<reference evidence="2 3" key="1">
    <citation type="submission" date="2016-01" db="EMBL/GenBank/DDBJ databases">
        <title>The new phylogeny of the genus Mycobacterium.</title>
        <authorList>
            <person name="Tarcisio F."/>
            <person name="Conor M."/>
            <person name="Antonella G."/>
            <person name="Elisabetta G."/>
            <person name="Giulia F.S."/>
            <person name="Sara T."/>
            <person name="Anna F."/>
            <person name="Clotilde B."/>
            <person name="Roberto B."/>
            <person name="Veronica D.S."/>
            <person name="Fabio R."/>
            <person name="Monica P."/>
            <person name="Olivier J."/>
            <person name="Enrico T."/>
            <person name="Nicola S."/>
        </authorList>
    </citation>
    <scope>NUCLEOTIDE SEQUENCE [LARGE SCALE GENOMIC DNA]</scope>
    <source>
        <strain evidence="2 3">ATCC 700010</strain>
    </source>
</reference>
<dbReference type="SMART" id="SM00587">
    <property type="entry name" value="CHK"/>
    <property type="match status" value="1"/>
</dbReference>
<keyword evidence="2" id="KW-0808">Transferase</keyword>
<accession>A0A1X2F8I0</accession>
<dbReference type="Gene3D" id="3.90.1200.10">
    <property type="match status" value="1"/>
</dbReference>
<dbReference type="AlphaFoldDB" id="A0A1X2F8I0"/>
<sequence length="354" mass="38941">MTSAMAAIPSTIDEVTPAWLTDALPGPAVVTAVQAERIAEDSGFSALLYRLHLTGNRAVPSTLIVKLPAESEARGAMELLGGYRKELEFYRKVAPAAPISTARCHVARIAEGSADFVLVLEDLRDWENADHLAGLSVERARLCIGQLAGLHAWSVCGADDSVLEAYPVVDNPITRQLFLPVFAPAWQVYLDHTSQPVPQAVSEFAERFAELAPHALTALSERTMLLHGDIRADNMFFREPELKIVDFQMAVRGCGVADIAYLVSQGLPAEKRSGNDESLVREYLGHLTRHGVTDYSFGEAWRQYRFGVAYLMILPVITLIGWDALPERSRRLCLTLVDRAVAAIDDIKALEVFE</sequence>
<dbReference type="RefSeq" id="WP_085145165.1">
    <property type="nucleotide sequence ID" value="NZ_JACKUA010000026.1"/>
</dbReference>
<dbReference type="OrthoDB" id="115252at2"/>
<dbReference type="Pfam" id="PF02958">
    <property type="entry name" value="EcKL"/>
    <property type="match status" value="1"/>
</dbReference>
<evidence type="ECO:0000259" key="1">
    <source>
        <dbReference type="SMART" id="SM00587"/>
    </source>
</evidence>
<dbReference type="EMBL" id="LQQA01000015">
    <property type="protein sequence ID" value="ORX14717.1"/>
    <property type="molecule type" value="Genomic_DNA"/>
</dbReference>
<dbReference type="PANTHER" id="PTHR11012:SF30">
    <property type="entry name" value="PROTEIN KINASE-LIKE DOMAIN-CONTAINING"/>
    <property type="match status" value="1"/>
</dbReference>
<feature type="domain" description="CHK kinase-like" evidence="1">
    <location>
        <begin position="118"/>
        <end position="293"/>
    </location>
</feature>
<dbReference type="InterPro" id="IPR004119">
    <property type="entry name" value="EcKL"/>
</dbReference>
<dbReference type="GO" id="GO:0016740">
    <property type="term" value="F:transferase activity"/>
    <property type="evidence" value="ECO:0007669"/>
    <property type="project" value="UniProtKB-KW"/>
</dbReference>
<dbReference type="InterPro" id="IPR011009">
    <property type="entry name" value="Kinase-like_dom_sf"/>
</dbReference>
<name>A0A1X2F8I0_9MYCO</name>
<protein>
    <submittedName>
        <fullName evidence="2">Aminoglycoside phosphotransferase</fullName>
    </submittedName>
</protein>
<comment type="caution">
    <text evidence="2">The sequence shown here is derived from an EMBL/GenBank/DDBJ whole genome shotgun (WGS) entry which is preliminary data.</text>
</comment>
<evidence type="ECO:0000313" key="3">
    <source>
        <dbReference type="Proteomes" id="UP000193964"/>
    </source>
</evidence>
<gene>
    <name evidence="2" type="ORF">AWC31_26480</name>
</gene>
<evidence type="ECO:0000313" key="2">
    <source>
        <dbReference type="EMBL" id="ORX14717.1"/>
    </source>
</evidence>